<dbReference type="EMBL" id="AP023036">
    <property type="protein sequence ID" value="BCD45396.1"/>
    <property type="molecule type" value="Genomic_DNA"/>
</dbReference>
<gene>
    <name evidence="2" type="ORF">NHP190020_04350</name>
</gene>
<protein>
    <recommendedName>
        <fullName evidence="1">Helicase ATP-binding domain-containing protein</fullName>
    </recommendedName>
</protein>
<dbReference type="Gene3D" id="3.40.50.300">
    <property type="entry name" value="P-loop containing nucleotide triphosphate hydrolases"/>
    <property type="match status" value="1"/>
</dbReference>
<sequence length="209" mass="23885">MRLEGFNQNIELRAHQKNAIFRAIQERVVCLDHQVGAGKTLVAIASCMEQKRMGLVNKSLIAVPNHLTKQWAQEFYRAYPNANVLVVESEDFSPKQREQLYNQIANNAYDAVIIAHSQLEFLANPEQTITDMWAEEEQALRDGNEYLRKLVRDGLLDKSAVMSVRAEEQAIKHIGVRYSKLLAENKSHIDISQMGIDNLIVDEAHLFRI</sequence>
<dbReference type="Proteomes" id="UP000509742">
    <property type="component" value="Chromosome"/>
</dbReference>
<name>A0ABM7KY88_9HELI</name>
<evidence type="ECO:0000313" key="2">
    <source>
        <dbReference type="EMBL" id="BCD45396.1"/>
    </source>
</evidence>
<organism evidence="2 3">
    <name type="scientific">Helicobacter suis</name>
    <dbReference type="NCBI Taxonomy" id="104628"/>
    <lineage>
        <taxon>Bacteria</taxon>
        <taxon>Pseudomonadati</taxon>
        <taxon>Campylobacterota</taxon>
        <taxon>Epsilonproteobacteria</taxon>
        <taxon>Campylobacterales</taxon>
        <taxon>Helicobacteraceae</taxon>
        <taxon>Helicobacter</taxon>
    </lineage>
</organism>
<dbReference type="PANTHER" id="PTHR41313:SF1">
    <property type="entry name" value="DNA METHYLASE ADENINE-SPECIFIC DOMAIN-CONTAINING PROTEIN"/>
    <property type="match status" value="1"/>
</dbReference>
<dbReference type="SUPFAM" id="SSF52540">
    <property type="entry name" value="P-loop containing nucleoside triphosphate hydrolases"/>
    <property type="match status" value="1"/>
</dbReference>
<keyword evidence="3" id="KW-1185">Reference proteome</keyword>
<evidence type="ECO:0000313" key="3">
    <source>
        <dbReference type="Proteomes" id="UP000509742"/>
    </source>
</evidence>
<dbReference type="InterPro" id="IPR006935">
    <property type="entry name" value="Helicase/UvrB_N"/>
</dbReference>
<dbReference type="InterPro" id="IPR014001">
    <property type="entry name" value="Helicase_ATP-bd"/>
</dbReference>
<dbReference type="InterPro" id="IPR052933">
    <property type="entry name" value="DNA_Protect_Modify"/>
</dbReference>
<dbReference type="SMART" id="SM00487">
    <property type="entry name" value="DEXDc"/>
    <property type="match status" value="1"/>
</dbReference>
<dbReference type="Pfam" id="PF04851">
    <property type="entry name" value="ResIII"/>
    <property type="match status" value="1"/>
</dbReference>
<evidence type="ECO:0000259" key="1">
    <source>
        <dbReference type="SMART" id="SM00487"/>
    </source>
</evidence>
<reference evidence="2 3" key="1">
    <citation type="submission" date="2020-04" db="EMBL/GenBank/DDBJ databases">
        <title>Genomic analysis of gastric non-Helicobacter pylori Helicobacters isolated in Japan.</title>
        <authorList>
            <person name="Suzuki M."/>
            <person name="Rimbara E."/>
        </authorList>
    </citation>
    <scope>NUCLEOTIDE SEQUENCE [LARGE SCALE GENOMIC DNA]</scope>
    <source>
        <strain evidence="2 3">NHP19-0020</strain>
    </source>
</reference>
<dbReference type="PANTHER" id="PTHR41313">
    <property type="entry name" value="ADENINE-SPECIFIC METHYLTRANSFERASE"/>
    <property type="match status" value="1"/>
</dbReference>
<proteinExistence type="predicted"/>
<accession>A0ABM7KY88</accession>
<dbReference type="InterPro" id="IPR027417">
    <property type="entry name" value="P-loop_NTPase"/>
</dbReference>
<feature type="domain" description="Helicase ATP-binding" evidence="1">
    <location>
        <begin position="8"/>
        <end position="174"/>
    </location>
</feature>